<evidence type="ECO:0000259" key="2">
    <source>
        <dbReference type="Pfam" id="PF04082"/>
    </source>
</evidence>
<protein>
    <recommendedName>
        <fullName evidence="2">Xylanolytic transcriptional activator regulatory domain-containing protein</fullName>
    </recommendedName>
</protein>
<organism evidence="3 4">
    <name type="scientific">Verticillium dahliae (strain VdLs.17 / ATCC MYA-4575 / FGSC 10137)</name>
    <name type="common">Verticillium wilt</name>
    <dbReference type="NCBI Taxonomy" id="498257"/>
    <lineage>
        <taxon>Eukaryota</taxon>
        <taxon>Fungi</taxon>
        <taxon>Dikarya</taxon>
        <taxon>Ascomycota</taxon>
        <taxon>Pezizomycotina</taxon>
        <taxon>Sordariomycetes</taxon>
        <taxon>Hypocreomycetidae</taxon>
        <taxon>Glomerellales</taxon>
        <taxon>Plectosphaerellaceae</taxon>
        <taxon>Verticillium</taxon>
    </lineage>
</organism>
<dbReference type="AlphaFoldDB" id="G2XDP8"/>
<dbReference type="OrthoDB" id="5121955at2759"/>
<accession>G2XDP8</accession>
<dbReference type="GO" id="GO:0008270">
    <property type="term" value="F:zinc ion binding"/>
    <property type="evidence" value="ECO:0007669"/>
    <property type="project" value="InterPro"/>
</dbReference>
<sequence>MHENNIEKLLYDLGGEPSSEVLGQSSLLLSFSYTPEDPRSRQSNTSWLRRAINHARLAAADPDAVESEDEQPAISKRASHGNVLKRLWWSCIMRDRVIALALRRQALITKETLDLQIYPGLEAKDLLDEVHKSKVYDSNTKKELIEVTCRLSSLCIIVTDLLSLMASQKSDKSLRPSHDPERDAQRTLRLEKDLQSCSALALLSQNSIVRAMMATSPPKKPPTAEGFRKLQYAVSCFTDCMQGLTEMRLVRWLPMSTVLPLMIYTVNSQTGRHPDCPCSEALGRDRLRQDSQLSLLTEAMNTIGAQYGGITWFGAIARRASELAQPWALDKFSSDSDDGVALPLPSTEPFLRLVITADLSLSTGNCPERDQLSKILNLSPKSEEPRIDDVFRGYSYAMSMNPTDILSWTELDNFLALDWATPLPSENAVINLSVPELGDGTEHGAQEGLVHSPDRTPLSVWTAGESTLTDSLSGRTDITVELDGDLMSWESGSIPAKGLPDWQLQAGPAGLPAITMY</sequence>
<name>G2XDP8_VERDV</name>
<dbReference type="GeneID" id="20709743"/>
<dbReference type="GO" id="GO:0003677">
    <property type="term" value="F:DNA binding"/>
    <property type="evidence" value="ECO:0007669"/>
    <property type="project" value="InterPro"/>
</dbReference>
<dbReference type="InterPro" id="IPR052761">
    <property type="entry name" value="Fungal_Detox/Toxin_TFs"/>
</dbReference>
<evidence type="ECO:0000313" key="4">
    <source>
        <dbReference type="Proteomes" id="UP000001611"/>
    </source>
</evidence>
<dbReference type="Pfam" id="PF04082">
    <property type="entry name" value="Fungal_trans"/>
    <property type="match status" value="1"/>
</dbReference>
<dbReference type="InParanoid" id="G2XDP8"/>
<dbReference type="PANTHER" id="PTHR47425">
    <property type="entry name" value="FARB-RELATED"/>
    <property type="match status" value="1"/>
</dbReference>
<dbReference type="eggNOG" id="ENOG502RKSM">
    <property type="taxonomic scope" value="Eukaryota"/>
</dbReference>
<feature type="domain" description="Xylanolytic transcriptional activator regulatory" evidence="2">
    <location>
        <begin position="82"/>
        <end position="182"/>
    </location>
</feature>
<dbReference type="InterPro" id="IPR007219">
    <property type="entry name" value="XnlR_reg_dom"/>
</dbReference>
<keyword evidence="1" id="KW-0539">Nucleus</keyword>
<gene>
    <name evidence="3" type="ORF">VDAG_08280</name>
</gene>
<proteinExistence type="predicted"/>
<dbReference type="PANTHER" id="PTHR47425:SF2">
    <property type="entry name" value="FARB-RELATED"/>
    <property type="match status" value="1"/>
</dbReference>
<dbReference type="CDD" id="cd12148">
    <property type="entry name" value="fungal_TF_MHR"/>
    <property type="match status" value="1"/>
</dbReference>
<evidence type="ECO:0000313" key="3">
    <source>
        <dbReference type="EMBL" id="EGY17116.1"/>
    </source>
</evidence>
<keyword evidence="4" id="KW-1185">Reference proteome</keyword>
<evidence type="ECO:0000256" key="1">
    <source>
        <dbReference type="ARBA" id="ARBA00023242"/>
    </source>
</evidence>
<dbReference type="HOGENOM" id="CLU_526987_0_0_1"/>
<dbReference type="RefSeq" id="XP_009655952.1">
    <property type="nucleotide sequence ID" value="XM_009657657.1"/>
</dbReference>
<dbReference type="Proteomes" id="UP000001611">
    <property type="component" value="Chromosome 6"/>
</dbReference>
<dbReference type="KEGG" id="vda:VDAG_08280"/>
<dbReference type="GO" id="GO:0006351">
    <property type="term" value="P:DNA-templated transcription"/>
    <property type="evidence" value="ECO:0007669"/>
    <property type="project" value="InterPro"/>
</dbReference>
<dbReference type="EMBL" id="DS572713">
    <property type="protein sequence ID" value="EGY17116.1"/>
    <property type="molecule type" value="Genomic_DNA"/>
</dbReference>
<reference evidence="3 4" key="1">
    <citation type="submission" date="2008-03" db="EMBL/GenBank/DDBJ databases">
        <title>The Genome Sequence of Verticillium dahliae VdLs.17.</title>
        <authorList>
            <consortium name="The Broad Institute Genome Sequencing Platform"/>
            <person name="Ma L.-J.J."/>
            <person name="Klosterman S.J."/>
            <person name="Subbarao K."/>
            <person name="Dobinson K."/>
            <person name="Veronese P."/>
            <person name="Kang S."/>
            <person name="Gold S.E."/>
            <person name="Young S."/>
            <person name="Jaffe D."/>
            <person name="Gnerre S."/>
            <person name="Berlin A."/>
            <person name="Heiman D."/>
            <person name="Hepburn T."/>
            <person name="Sykes S."/>
            <person name="Alvarado L."/>
            <person name="Kodira C.D."/>
            <person name="Lander E."/>
            <person name="Galagan J."/>
            <person name="Nusbaum C."/>
            <person name="Birren B."/>
        </authorList>
    </citation>
    <scope>NUCLEOTIDE SEQUENCE [LARGE SCALE GENOMIC DNA]</scope>
    <source>
        <strain evidence="4">VdLs.17 / ATCC MYA-4575 / FGSC 10137</strain>
    </source>
</reference>